<dbReference type="SUPFAM" id="SSF53254">
    <property type="entry name" value="Phosphoglycerate mutase-like"/>
    <property type="match status" value="1"/>
</dbReference>
<evidence type="ECO:0000313" key="1">
    <source>
        <dbReference type="EMBL" id="GIO52060.1"/>
    </source>
</evidence>
<dbReference type="CDD" id="cd07067">
    <property type="entry name" value="HP_PGM_like"/>
    <property type="match status" value="1"/>
</dbReference>
<dbReference type="Gene3D" id="3.40.50.1240">
    <property type="entry name" value="Phosphoglycerate mutase-like"/>
    <property type="match status" value="1"/>
</dbReference>
<protein>
    <submittedName>
        <fullName evidence="1">Histidine phosphatase family protein</fullName>
    </submittedName>
</protein>
<dbReference type="InterPro" id="IPR050275">
    <property type="entry name" value="PGM_Phosphatase"/>
</dbReference>
<dbReference type="RefSeq" id="WP_212982629.1">
    <property type="nucleotide sequence ID" value="NZ_BORU01000001.1"/>
</dbReference>
<evidence type="ECO:0000313" key="2">
    <source>
        <dbReference type="Proteomes" id="UP000676601"/>
    </source>
</evidence>
<reference evidence="1 2" key="1">
    <citation type="submission" date="2021-03" db="EMBL/GenBank/DDBJ databases">
        <title>Antimicrobial resistance genes in bacteria isolated from Japanese honey, and their potential for conferring macrolide and lincosamide resistance in the American foulbrood pathogen Paenibacillus larvae.</title>
        <authorList>
            <person name="Okamoto M."/>
            <person name="Kumagai M."/>
            <person name="Kanamori H."/>
            <person name="Takamatsu D."/>
        </authorList>
    </citation>
    <scope>NUCLEOTIDE SEQUENCE [LARGE SCALE GENOMIC DNA]</scope>
    <source>
        <strain evidence="1 2">J21TS7</strain>
    </source>
</reference>
<dbReference type="EMBL" id="BORU01000001">
    <property type="protein sequence ID" value="GIO52060.1"/>
    <property type="molecule type" value="Genomic_DNA"/>
</dbReference>
<dbReference type="PANTHER" id="PTHR48100">
    <property type="entry name" value="BROAD-SPECIFICITY PHOSPHATASE YOR283W-RELATED"/>
    <property type="match status" value="1"/>
</dbReference>
<dbReference type="SMART" id="SM00855">
    <property type="entry name" value="PGAM"/>
    <property type="match status" value="1"/>
</dbReference>
<dbReference type="Proteomes" id="UP000676601">
    <property type="component" value="Unassembled WGS sequence"/>
</dbReference>
<organism evidence="1 2">
    <name type="scientific">Paenibacillus cineris</name>
    <dbReference type="NCBI Taxonomy" id="237530"/>
    <lineage>
        <taxon>Bacteria</taxon>
        <taxon>Bacillati</taxon>
        <taxon>Bacillota</taxon>
        <taxon>Bacilli</taxon>
        <taxon>Bacillales</taxon>
        <taxon>Paenibacillaceae</taxon>
        <taxon>Paenibacillus</taxon>
    </lineage>
</organism>
<sequence>MEVVFVRHGHGEHLLDYPNQLNMLHPGLTLYGESQVNELRGRLLLNGNEQVVVSPTKRTIETARILLSDGPFVISPLAGPRMFPQDPSYSPFVCDQIYSKDEIRETVPDAVIVDFGLDLWEEGINRIGQEAFETYGRQLLDWCKAQAERVIIVSHDGTITNYRMLLGEQGLTRKDFLGEAGVYQAKYE</sequence>
<name>A0ABQ4L6C9_9BACL</name>
<dbReference type="InterPro" id="IPR013078">
    <property type="entry name" value="His_Pase_superF_clade-1"/>
</dbReference>
<proteinExistence type="predicted"/>
<accession>A0ABQ4L6C9</accession>
<keyword evidence="2" id="KW-1185">Reference proteome</keyword>
<comment type="caution">
    <text evidence="1">The sequence shown here is derived from an EMBL/GenBank/DDBJ whole genome shotgun (WGS) entry which is preliminary data.</text>
</comment>
<dbReference type="PANTHER" id="PTHR48100:SF1">
    <property type="entry name" value="HISTIDINE PHOSPHATASE FAMILY PROTEIN-RELATED"/>
    <property type="match status" value="1"/>
</dbReference>
<dbReference type="InterPro" id="IPR029033">
    <property type="entry name" value="His_PPase_superfam"/>
</dbReference>
<gene>
    <name evidence="1" type="ORF">J21TS7_03780</name>
</gene>
<dbReference type="Pfam" id="PF00300">
    <property type="entry name" value="His_Phos_1"/>
    <property type="match status" value="1"/>
</dbReference>